<feature type="transmembrane region" description="Helical" evidence="10">
    <location>
        <begin position="192"/>
        <end position="209"/>
    </location>
</feature>
<organism evidence="13 14">
    <name type="scientific">Rodentibacter caecimuris</name>
    <dbReference type="NCBI Taxonomy" id="1796644"/>
    <lineage>
        <taxon>Bacteria</taxon>
        <taxon>Pseudomonadati</taxon>
        <taxon>Pseudomonadota</taxon>
        <taxon>Gammaproteobacteria</taxon>
        <taxon>Pasteurellales</taxon>
        <taxon>Pasteurellaceae</taxon>
        <taxon>Rodentibacter</taxon>
    </lineage>
</organism>
<comment type="similarity">
    <text evidence="2">Belongs to the peptidase S49 family.</text>
</comment>
<dbReference type="GO" id="GO:0008233">
    <property type="term" value="F:peptidase activity"/>
    <property type="evidence" value="ECO:0007669"/>
    <property type="project" value="UniProtKB-KW"/>
</dbReference>
<dbReference type="InterPro" id="IPR047272">
    <property type="entry name" value="S49_SppA_C"/>
</dbReference>
<dbReference type="Pfam" id="PF08496">
    <property type="entry name" value="Peptidase_S49_N"/>
    <property type="match status" value="1"/>
</dbReference>
<evidence type="ECO:0000256" key="9">
    <source>
        <dbReference type="ARBA" id="ARBA00023136"/>
    </source>
</evidence>
<dbReference type="EMBL" id="MLAA01000025">
    <property type="protein sequence ID" value="OOF69602.1"/>
    <property type="molecule type" value="Genomic_DNA"/>
</dbReference>
<evidence type="ECO:0000256" key="4">
    <source>
        <dbReference type="ARBA" id="ARBA00022670"/>
    </source>
</evidence>
<evidence type="ECO:0000256" key="8">
    <source>
        <dbReference type="ARBA" id="ARBA00022989"/>
    </source>
</evidence>
<keyword evidence="4 13" id="KW-0645">Protease</keyword>
<dbReference type="Proteomes" id="UP000188820">
    <property type="component" value="Unassembled WGS sequence"/>
</dbReference>
<dbReference type="InterPro" id="IPR029045">
    <property type="entry name" value="ClpP/crotonase-like_dom_sf"/>
</dbReference>
<dbReference type="GO" id="GO:0006508">
    <property type="term" value="P:proteolysis"/>
    <property type="evidence" value="ECO:0007669"/>
    <property type="project" value="UniProtKB-KW"/>
</dbReference>
<evidence type="ECO:0000256" key="1">
    <source>
        <dbReference type="ARBA" id="ARBA00004236"/>
    </source>
</evidence>
<evidence type="ECO:0000259" key="12">
    <source>
        <dbReference type="Pfam" id="PF08496"/>
    </source>
</evidence>
<keyword evidence="6" id="KW-0378">Hydrolase</keyword>
<reference evidence="13 14" key="1">
    <citation type="submission" date="2016-10" db="EMBL/GenBank/DDBJ databases">
        <title>Rodentibacter gen. nov. and new species.</title>
        <authorList>
            <person name="Christensen H."/>
        </authorList>
    </citation>
    <scope>NUCLEOTIDE SEQUENCE [LARGE SCALE GENOMIC DNA]</scope>
    <source>
        <strain evidence="13 14">1998236014</strain>
    </source>
</reference>
<dbReference type="Gene3D" id="6.20.330.10">
    <property type="match status" value="1"/>
</dbReference>
<evidence type="ECO:0000256" key="6">
    <source>
        <dbReference type="ARBA" id="ARBA00022801"/>
    </source>
</evidence>
<keyword evidence="14" id="KW-1185">Reference proteome</keyword>
<dbReference type="CDD" id="cd07023">
    <property type="entry name" value="S49_Sppa_N_C"/>
    <property type="match status" value="1"/>
</dbReference>
<evidence type="ECO:0000256" key="5">
    <source>
        <dbReference type="ARBA" id="ARBA00022692"/>
    </source>
</evidence>
<dbReference type="InterPro" id="IPR013703">
    <property type="entry name" value="Peptidase_S49_N_proteobac"/>
</dbReference>
<dbReference type="InterPro" id="IPR002142">
    <property type="entry name" value="Peptidase_S49"/>
</dbReference>
<dbReference type="NCBIfam" id="NF008745">
    <property type="entry name" value="PRK11778.1"/>
    <property type="match status" value="1"/>
</dbReference>
<keyword evidence="7" id="KW-0720">Serine protease</keyword>
<evidence type="ECO:0000259" key="11">
    <source>
        <dbReference type="Pfam" id="PF01343"/>
    </source>
</evidence>
<comment type="caution">
    <text evidence="13">The sequence shown here is derived from an EMBL/GenBank/DDBJ whole genome shotgun (WGS) entry which is preliminary data.</text>
</comment>
<keyword evidence="9 10" id="KW-0472">Membrane</keyword>
<gene>
    <name evidence="13" type="ORF">BKG89_06290</name>
</gene>
<sequence length="352" mass="39677">MVLSDILIGYGIFILEILTILLIIGVIFAIIITAKGRKNNSTGELELIDLNEEFEKNNKKLRDFYLSIEEIKQESKAERKREKAKEKERKTKLKKGEKEAIKPCLYVLDFKGDIAASESAALREEISAIIQVAKADDEVLLRLESPGGVVHGYGFAASQLMRLKQKKIKLTVAVDKVAASGGYMMACVADKIIAAPFAVIGSIGVVAQIPNIHRLLKKHDVDVDVMTAGEFKRTVTILGENTQKGKEKFQQELEETHQLFKQFVLENRPCLDIDKVATGEHWFGTKALELNLINEILTSDDYILNLINEKSILKVRYITKKSFLQKLGKQSEETLSAFVERYMNKNSQDFIQ</sequence>
<comment type="subcellular location">
    <subcellularLocation>
        <location evidence="1">Cell membrane</location>
    </subcellularLocation>
</comment>
<dbReference type="SUPFAM" id="SSF52096">
    <property type="entry name" value="ClpP/crotonase"/>
    <property type="match status" value="1"/>
</dbReference>
<evidence type="ECO:0000256" key="10">
    <source>
        <dbReference type="SAM" id="Phobius"/>
    </source>
</evidence>
<dbReference type="PANTHER" id="PTHR42987">
    <property type="entry name" value="PEPTIDASE S49"/>
    <property type="match status" value="1"/>
</dbReference>
<dbReference type="PANTHER" id="PTHR42987:SF4">
    <property type="entry name" value="PROTEASE SOHB-RELATED"/>
    <property type="match status" value="1"/>
</dbReference>
<feature type="domain" description="Peptidase S49" evidence="11">
    <location>
        <begin position="163"/>
        <end position="309"/>
    </location>
</feature>
<evidence type="ECO:0000313" key="13">
    <source>
        <dbReference type="EMBL" id="OOF69602.1"/>
    </source>
</evidence>
<evidence type="ECO:0000313" key="14">
    <source>
        <dbReference type="Proteomes" id="UP000188820"/>
    </source>
</evidence>
<protein>
    <submittedName>
        <fullName evidence="13">Protease SohB</fullName>
    </submittedName>
</protein>
<dbReference type="RefSeq" id="WP_077463327.1">
    <property type="nucleotide sequence ID" value="NZ_MLAA01000025.1"/>
</dbReference>
<evidence type="ECO:0000256" key="7">
    <source>
        <dbReference type="ARBA" id="ARBA00022825"/>
    </source>
</evidence>
<accession>A0ABX3KXQ0</accession>
<dbReference type="Pfam" id="PF01343">
    <property type="entry name" value="Peptidase_S49"/>
    <property type="match status" value="1"/>
</dbReference>
<feature type="domain" description="Peptidase S49 N-terminal proteobacteria" evidence="12">
    <location>
        <begin position="5"/>
        <end position="160"/>
    </location>
</feature>
<evidence type="ECO:0000256" key="2">
    <source>
        <dbReference type="ARBA" id="ARBA00008683"/>
    </source>
</evidence>
<keyword evidence="8 10" id="KW-1133">Transmembrane helix</keyword>
<dbReference type="Gene3D" id="3.90.226.10">
    <property type="entry name" value="2-enoyl-CoA Hydratase, Chain A, domain 1"/>
    <property type="match status" value="1"/>
</dbReference>
<evidence type="ECO:0000256" key="3">
    <source>
        <dbReference type="ARBA" id="ARBA00022475"/>
    </source>
</evidence>
<proteinExistence type="inferred from homology"/>
<feature type="transmembrane region" description="Helical" evidence="10">
    <location>
        <begin position="6"/>
        <end position="32"/>
    </location>
</feature>
<keyword evidence="5 10" id="KW-0812">Transmembrane</keyword>
<keyword evidence="3" id="KW-1003">Cell membrane</keyword>
<name>A0ABX3KXQ0_9PAST</name>